<sequence length="207" mass="23441">MRFRRHLAFLWFLLAAAAWQPASAQERRRFDDLPSSSRSLEYRLLATSKTSTMEREMNQAAQEGFRFEGVMGGETAFGGNESVVVMSRTEPLDMEYEYKLLATNKTSTMQRELQQAGNSGFEVRGKTIFETVFGGRELVVILERPKSDRIVPVEYKLLATSRTSTMQKELSAAGREGFQFVVMAVAETAFGGREVVVILRRSRRTAF</sequence>
<name>A0ABX8BA88_9BACT</name>
<evidence type="ECO:0000313" key="3">
    <source>
        <dbReference type="Proteomes" id="UP000676506"/>
    </source>
</evidence>
<feature type="chain" id="PRO_5045423617" evidence="1">
    <location>
        <begin position="25"/>
        <end position="207"/>
    </location>
</feature>
<keyword evidence="1" id="KW-0732">Signal</keyword>
<evidence type="ECO:0000256" key="1">
    <source>
        <dbReference type="SAM" id="SignalP"/>
    </source>
</evidence>
<proteinExistence type="predicted"/>
<accession>A0ABX8BA88</accession>
<evidence type="ECO:0000313" key="2">
    <source>
        <dbReference type="EMBL" id="QUW03852.1"/>
    </source>
</evidence>
<feature type="signal peptide" evidence="1">
    <location>
        <begin position="1"/>
        <end position="24"/>
    </location>
</feature>
<reference evidence="2 3" key="1">
    <citation type="submission" date="2021-03" db="EMBL/GenBank/DDBJ databases">
        <title>Genomic and phenotypic characterization of Chloracidobacterium isolates provides evidence for multiple species.</title>
        <authorList>
            <person name="Saini M.K."/>
            <person name="Costas A.M.G."/>
            <person name="Tank M."/>
            <person name="Bryant D.A."/>
        </authorList>
    </citation>
    <scope>NUCLEOTIDE SEQUENCE [LARGE SCALE GENOMIC DNA]</scope>
    <source>
        <strain evidence="2 3">BV2-C</strain>
    </source>
</reference>
<gene>
    <name evidence="2" type="ORF">J8C06_05340</name>
</gene>
<protein>
    <submittedName>
        <fullName evidence="2">Uncharacterized protein</fullName>
    </submittedName>
</protein>
<dbReference type="RefSeq" id="WP_211429742.1">
    <property type="nucleotide sequence ID" value="NZ_CP072648.1"/>
</dbReference>
<dbReference type="Proteomes" id="UP000676506">
    <property type="component" value="Chromosome 1"/>
</dbReference>
<keyword evidence="3" id="KW-1185">Reference proteome</keyword>
<organism evidence="2 3">
    <name type="scientific">Chloracidobacterium validum</name>
    <dbReference type="NCBI Taxonomy" id="2821543"/>
    <lineage>
        <taxon>Bacteria</taxon>
        <taxon>Pseudomonadati</taxon>
        <taxon>Acidobacteriota</taxon>
        <taxon>Terriglobia</taxon>
        <taxon>Terriglobales</taxon>
        <taxon>Acidobacteriaceae</taxon>
        <taxon>Chloracidobacterium</taxon>
    </lineage>
</organism>
<dbReference type="EMBL" id="CP072648">
    <property type="protein sequence ID" value="QUW03852.1"/>
    <property type="molecule type" value="Genomic_DNA"/>
</dbReference>